<dbReference type="PANTHER" id="PTHR30074:SF4">
    <property type="entry name" value="NI_FE-HYDROGENASE 2 B-TYPE CYTOCHROME SUBUNIT-RELATED"/>
    <property type="match status" value="1"/>
</dbReference>
<evidence type="ECO:0000256" key="5">
    <source>
        <dbReference type="ARBA" id="ARBA00022989"/>
    </source>
</evidence>
<dbReference type="InterPro" id="IPR051817">
    <property type="entry name" value="FDH_cytochrome_b556_subunit"/>
</dbReference>
<feature type="transmembrane region" description="Helical" evidence="7">
    <location>
        <begin position="263"/>
        <end position="282"/>
    </location>
</feature>
<dbReference type="eggNOG" id="COG5557">
    <property type="taxonomic scope" value="Bacteria"/>
</dbReference>
<accession>Q2IJE9</accession>
<dbReference type="KEGG" id="ade:Adeh_2006"/>
<comment type="subcellular location">
    <subcellularLocation>
        <location evidence="1">Cell membrane</location>
        <topology evidence="1">Multi-pass membrane protein</topology>
    </subcellularLocation>
</comment>
<feature type="transmembrane region" description="Helical" evidence="7">
    <location>
        <begin position="109"/>
        <end position="126"/>
    </location>
</feature>
<proteinExistence type="inferred from homology"/>
<dbReference type="GO" id="GO:0009061">
    <property type="term" value="P:anaerobic respiration"/>
    <property type="evidence" value="ECO:0007669"/>
    <property type="project" value="TreeGrafter"/>
</dbReference>
<feature type="transmembrane region" description="Helical" evidence="7">
    <location>
        <begin position="71"/>
        <end position="97"/>
    </location>
</feature>
<dbReference type="PANTHER" id="PTHR30074">
    <property type="entry name" value="FORMATE DEHYDROGENASE, NITRATE-INDUCIBLE, CYTOCHROME B556 FDN SUBUNIT"/>
    <property type="match status" value="1"/>
</dbReference>
<dbReference type="EMBL" id="CP000251">
    <property type="protein sequence ID" value="ABC81776.1"/>
    <property type="molecule type" value="Genomic_DNA"/>
</dbReference>
<dbReference type="Pfam" id="PF03916">
    <property type="entry name" value="NrfD"/>
    <property type="match status" value="1"/>
</dbReference>
<evidence type="ECO:0000256" key="7">
    <source>
        <dbReference type="SAM" id="Phobius"/>
    </source>
</evidence>
<protein>
    <submittedName>
        <fullName evidence="8">Polysulphide reductase, NrfD</fullName>
    </submittedName>
</protein>
<feature type="transmembrane region" description="Helical" evidence="7">
    <location>
        <begin position="146"/>
        <end position="173"/>
    </location>
</feature>
<evidence type="ECO:0000256" key="4">
    <source>
        <dbReference type="ARBA" id="ARBA00022692"/>
    </source>
</evidence>
<feature type="transmembrane region" description="Helical" evidence="7">
    <location>
        <begin position="223"/>
        <end position="242"/>
    </location>
</feature>
<feature type="transmembrane region" description="Helical" evidence="7">
    <location>
        <begin position="30"/>
        <end position="51"/>
    </location>
</feature>
<evidence type="ECO:0000256" key="6">
    <source>
        <dbReference type="ARBA" id="ARBA00023136"/>
    </source>
</evidence>
<feature type="transmembrane region" description="Helical" evidence="7">
    <location>
        <begin position="185"/>
        <end position="211"/>
    </location>
</feature>
<keyword evidence="6 7" id="KW-0472">Membrane</keyword>
<dbReference type="InterPro" id="IPR005614">
    <property type="entry name" value="NrfD-like"/>
</dbReference>
<evidence type="ECO:0000256" key="2">
    <source>
        <dbReference type="ARBA" id="ARBA00008929"/>
    </source>
</evidence>
<evidence type="ECO:0000313" key="9">
    <source>
        <dbReference type="Proteomes" id="UP000001935"/>
    </source>
</evidence>
<keyword evidence="4 7" id="KW-0812">Transmembrane</keyword>
<feature type="transmembrane region" description="Helical" evidence="7">
    <location>
        <begin position="330"/>
        <end position="349"/>
    </location>
</feature>
<keyword evidence="3" id="KW-1003">Cell membrane</keyword>
<organism evidence="8 9">
    <name type="scientific">Anaeromyxobacter dehalogenans (strain 2CP-C)</name>
    <dbReference type="NCBI Taxonomy" id="290397"/>
    <lineage>
        <taxon>Bacteria</taxon>
        <taxon>Pseudomonadati</taxon>
        <taxon>Myxococcota</taxon>
        <taxon>Myxococcia</taxon>
        <taxon>Myxococcales</taxon>
        <taxon>Cystobacterineae</taxon>
        <taxon>Anaeromyxobacteraceae</taxon>
        <taxon>Anaeromyxobacter</taxon>
    </lineage>
</organism>
<dbReference type="AlphaFoldDB" id="Q2IJE9"/>
<dbReference type="STRING" id="290397.Adeh_2006"/>
<dbReference type="RefSeq" id="WP_011421058.1">
    <property type="nucleotide sequence ID" value="NC_007760.1"/>
</dbReference>
<name>Q2IJE9_ANADE</name>
<dbReference type="OrthoDB" id="5440262at2"/>
<dbReference type="GO" id="GO:0005886">
    <property type="term" value="C:plasma membrane"/>
    <property type="evidence" value="ECO:0007669"/>
    <property type="project" value="UniProtKB-SubCell"/>
</dbReference>
<keyword evidence="5 7" id="KW-1133">Transmembrane helix</keyword>
<comment type="similarity">
    <text evidence="2">Belongs to the NrfD family.</text>
</comment>
<evidence type="ECO:0000256" key="1">
    <source>
        <dbReference type="ARBA" id="ARBA00004651"/>
    </source>
</evidence>
<feature type="transmembrane region" description="Helical" evidence="7">
    <location>
        <begin position="369"/>
        <end position="387"/>
    </location>
</feature>
<gene>
    <name evidence="8" type="ordered locus">Adeh_2006</name>
</gene>
<evidence type="ECO:0000313" key="8">
    <source>
        <dbReference type="EMBL" id="ABC81776.1"/>
    </source>
</evidence>
<dbReference type="Proteomes" id="UP000001935">
    <property type="component" value="Chromosome"/>
</dbReference>
<feature type="transmembrane region" description="Helical" evidence="7">
    <location>
        <begin position="302"/>
        <end position="323"/>
    </location>
</feature>
<dbReference type="HOGENOM" id="CLU_049007_0_0_7"/>
<evidence type="ECO:0000256" key="3">
    <source>
        <dbReference type="ARBA" id="ARBA00022475"/>
    </source>
</evidence>
<sequence length="403" mass="44742">MANATAVAQHSFVREKILLGMSWKEYLRSLLTPTNAVATFILIIGVPLLVYRFAAGLGATTNLSQSAPWGLWIGFDMMTGIVLAAGGFTIGSAVQLFGLKDYHGIERPAILTAFLGYVMAVIGLLADLGRPWNIIMALFNFGTASVLFEVAWCVMCYTTVLLLEFTVPLFEWLGWKRIHSVMKKALIALTVLSVIFSTMHQSALGSLFLLAPTKLHPLWYTPYIFVFFFVSAIIAGLNMVIFESALSHRIFQSRADHHVDVDKLTIGLGKAAAVVMFAYFFLKLQSLVDGHSWGYLATGYGAWWLVEVVGFVLLPSLVFAYGARNRKVKLIRAASVVGVLGVVLNRLNISVIAFNWNRVDRYVPSWMEIWVSITLVTIGVLAYRWIVNRMPILRGDPAFPAEH</sequence>
<reference evidence="8" key="1">
    <citation type="submission" date="2006-01" db="EMBL/GenBank/DDBJ databases">
        <title>Complete sequence of Anaeromyxobacter dehalogenans 2CP-C.</title>
        <authorList>
            <consortium name="US DOE Joint Genome Institute"/>
            <person name="Copeland A."/>
            <person name="Lucas S."/>
            <person name="Lapidus A."/>
            <person name="Barry K."/>
            <person name="Detter J.C."/>
            <person name="Glavina T."/>
            <person name="Hammon N."/>
            <person name="Israni S."/>
            <person name="Pitluck S."/>
            <person name="Brettin T."/>
            <person name="Bruce D."/>
            <person name="Han C."/>
            <person name="Tapia R."/>
            <person name="Gilna P."/>
            <person name="Kiss H."/>
            <person name="Schmutz J."/>
            <person name="Larimer F."/>
            <person name="Land M."/>
            <person name="Kyrpides N."/>
            <person name="Anderson I."/>
            <person name="Sanford R.A."/>
            <person name="Ritalahti K.M."/>
            <person name="Thomas H.S."/>
            <person name="Kirby J.R."/>
            <person name="Zhulin I.B."/>
            <person name="Loeffler F.E."/>
            <person name="Richardson P."/>
        </authorList>
    </citation>
    <scope>NUCLEOTIDE SEQUENCE</scope>
    <source>
        <strain evidence="8">2CP-C</strain>
    </source>
</reference>